<feature type="region of interest" description="Disordered" evidence="4">
    <location>
        <begin position="213"/>
        <end position="239"/>
    </location>
</feature>
<protein>
    <submittedName>
        <fullName evidence="6">TFIIE alpha subunit-domain-containing protein</fullName>
    </submittedName>
</protein>
<evidence type="ECO:0000256" key="3">
    <source>
        <dbReference type="ARBA" id="ARBA00023163"/>
    </source>
</evidence>
<dbReference type="PROSITE" id="PS51344">
    <property type="entry name" value="HTH_TFE_IIE"/>
    <property type="match status" value="1"/>
</dbReference>
<dbReference type="InterPro" id="IPR013083">
    <property type="entry name" value="Znf_RING/FYVE/PHD"/>
</dbReference>
<dbReference type="AlphaFoldDB" id="A0A9P6L948"/>
<keyword evidence="2" id="KW-0805">Transcription regulation</keyword>
<dbReference type="GO" id="GO:0005673">
    <property type="term" value="C:transcription factor TFIIE complex"/>
    <property type="evidence" value="ECO:0007669"/>
    <property type="project" value="TreeGrafter"/>
</dbReference>
<evidence type="ECO:0000256" key="4">
    <source>
        <dbReference type="SAM" id="MobiDB-lite"/>
    </source>
</evidence>
<dbReference type="Gene3D" id="3.30.40.10">
    <property type="entry name" value="Zinc/RING finger domain, C3HC4 (zinc finger)"/>
    <property type="match status" value="1"/>
</dbReference>
<dbReference type="OrthoDB" id="361102at2759"/>
<dbReference type="SUPFAM" id="SSF57783">
    <property type="entry name" value="Zinc beta-ribbon"/>
    <property type="match status" value="1"/>
</dbReference>
<dbReference type="InterPro" id="IPR017919">
    <property type="entry name" value="TFIIE/TFIIEa_HTH"/>
</dbReference>
<evidence type="ECO:0000313" key="7">
    <source>
        <dbReference type="Proteomes" id="UP000736335"/>
    </source>
</evidence>
<dbReference type="PANTHER" id="PTHR13097">
    <property type="entry name" value="TRANSCRIPTION INITIATION FACTOR IIE, ALPHA SUBUNIT"/>
    <property type="match status" value="1"/>
</dbReference>
<proteinExistence type="inferred from homology"/>
<organism evidence="6 7">
    <name type="scientific">Thelephora terrestris</name>
    <dbReference type="NCBI Taxonomy" id="56493"/>
    <lineage>
        <taxon>Eukaryota</taxon>
        <taxon>Fungi</taxon>
        <taxon>Dikarya</taxon>
        <taxon>Basidiomycota</taxon>
        <taxon>Agaricomycotina</taxon>
        <taxon>Agaricomycetes</taxon>
        <taxon>Thelephorales</taxon>
        <taxon>Thelephoraceae</taxon>
        <taxon>Thelephora</taxon>
    </lineage>
</organism>
<dbReference type="SMART" id="SM00531">
    <property type="entry name" value="TFIIE"/>
    <property type="match status" value="1"/>
</dbReference>
<comment type="similarity">
    <text evidence="1">Belongs to the TFIIE alpha subunit family.</text>
</comment>
<dbReference type="InterPro" id="IPR021600">
    <property type="entry name" value="TFIIE_asu_C"/>
</dbReference>
<dbReference type="GO" id="GO:0006367">
    <property type="term" value="P:transcription initiation at RNA polymerase II promoter"/>
    <property type="evidence" value="ECO:0007669"/>
    <property type="project" value="InterPro"/>
</dbReference>
<evidence type="ECO:0000256" key="2">
    <source>
        <dbReference type="ARBA" id="ARBA00023015"/>
    </source>
</evidence>
<dbReference type="InterPro" id="IPR002853">
    <property type="entry name" value="TFIIE_asu"/>
</dbReference>
<sequence length="496" mass="55825">MATKEDQETLRLLVQYVSRAFYEPKFTIIMDQLARNPVLKDDDLAGRLGLQLKELTKLATVLDKAGLVKTHRQNELKEGAQRSVGRQYYYIDYQHFCNVVKWRVAEMRRIIDTGLRNELDSKGYVCPQCGKSFSTLEVDRLIDYNLGAFICDICRAELIDNESADAAKGNQDRMQRFNFQMRFIREGLRKTEEMVLPAFDVVTWIKQHIQESAQQRSGEATTGDGLKIAGSTPGQHKDDGIAIEMATDKDEATRRRERQEAAEAKRQQNQLPSWHLKSTISGDLTALGIAESARNAEAAAVPTPSSNEDILRSLGAKSMQKNAEQSFLEVKQEDVKPVISQRQRDNDFYDQYYASLAASSQPTPILEPSGSDFGEEDEDVKPSIEYLNSLNEYRKRSRSTEDVGFPSSNSGKKVVKLGYDNNPGPGPIIASATPMLEALVKGQPLDVDVSPLQAQDPIVYVNGEPIQFSTITEDHQELMTPEEYTSYFEVYQKLNP</sequence>
<evidence type="ECO:0000259" key="5">
    <source>
        <dbReference type="PROSITE" id="PS51344"/>
    </source>
</evidence>
<dbReference type="Proteomes" id="UP000736335">
    <property type="component" value="Unassembled WGS sequence"/>
</dbReference>
<name>A0A9P6L948_9AGAM</name>
<keyword evidence="7" id="KW-1185">Reference proteome</keyword>
<dbReference type="PANTHER" id="PTHR13097:SF7">
    <property type="entry name" value="GENERAL TRANSCRIPTION FACTOR IIE SUBUNIT 1"/>
    <property type="match status" value="1"/>
</dbReference>
<reference evidence="6" key="1">
    <citation type="journal article" date="2020" name="Nat. Commun.">
        <title>Large-scale genome sequencing of mycorrhizal fungi provides insights into the early evolution of symbiotic traits.</title>
        <authorList>
            <person name="Miyauchi S."/>
            <person name="Kiss E."/>
            <person name="Kuo A."/>
            <person name="Drula E."/>
            <person name="Kohler A."/>
            <person name="Sanchez-Garcia M."/>
            <person name="Morin E."/>
            <person name="Andreopoulos B."/>
            <person name="Barry K.W."/>
            <person name="Bonito G."/>
            <person name="Buee M."/>
            <person name="Carver A."/>
            <person name="Chen C."/>
            <person name="Cichocki N."/>
            <person name="Clum A."/>
            <person name="Culley D."/>
            <person name="Crous P.W."/>
            <person name="Fauchery L."/>
            <person name="Girlanda M."/>
            <person name="Hayes R.D."/>
            <person name="Keri Z."/>
            <person name="LaButti K."/>
            <person name="Lipzen A."/>
            <person name="Lombard V."/>
            <person name="Magnuson J."/>
            <person name="Maillard F."/>
            <person name="Murat C."/>
            <person name="Nolan M."/>
            <person name="Ohm R.A."/>
            <person name="Pangilinan J."/>
            <person name="Pereira M.F."/>
            <person name="Perotto S."/>
            <person name="Peter M."/>
            <person name="Pfister S."/>
            <person name="Riley R."/>
            <person name="Sitrit Y."/>
            <person name="Stielow J.B."/>
            <person name="Szollosi G."/>
            <person name="Zifcakova L."/>
            <person name="Stursova M."/>
            <person name="Spatafora J.W."/>
            <person name="Tedersoo L."/>
            <person name="Vaario L.M."/>
            <person name="Yamada A."/>
            <person name="Yan M."/>
            <person name="Wang P."/>
            <person name="Xu J."/>
            <person name="Bruns T."/>
            <person name="Baldrian P."/>
            <person name="Vilgalys R."/>
            <person name="Dunand C."/>
            <person name="Henrissat B."/>
            <person name="Grigoriev I.V."/>
            <person name="Hibbett D."/>
            <person name="Nagy L.G."/>
            <person name="Martin F.M."/>
        </authorList>
    </citation>
    <scope>NUCLEOTIDE SEQUENCE</scope>
    <source>
        <strain evidence="6">UH-Tt-Lm1</strain>
    </source>
</reference>
<dbReference type="InterPro" id="IPR024550">
    <property type="entry name" value="TFIIEa/SarR/Rpc3_HTH_dom"/>
</dbReference>
<reference evidence="6" key="2">
    <citation type="submission" date="2020-11" db="EMBL/GenBank/DDBJ databases">
        <authorList>
            <consortium name="DOE Joint Genome Institute"/>
            <person name="Kuo A."/>
            <person name="Miyauchi S."/>
            <person name="Kiss E."/>
            <person name="Drula E."/>
            <person name="Kohler A."/>
            <person name="Sanchez-Garcia M."/>
            <person name="Andreopoulos B."/>
            <person name="Barry K.W."/>
            <person name="Bonito G."/>
            <person name="Buee M."/>
            <person name="Carver A."/>
            <person name="Chen C."/>
            <person name="Cichocki N."/>
            <person name="Clum A."/>
            <person name="Culley D."/>
            <person name="Crous P.W."/>
            <person name="Fauchery L."/>
            <person name="Girlanda M."/>
            <person name="Hayes R."/>
            <person name="Keri Z."/>
            <person name="Labutti K."/>
            <person name="Lipzen A."/>
            <person name="Lombard V."/>
            <person name="Magnuson J."/>
            <person name="Maillard F."/>
            <person name="Morin E."/>
            <person name="Murat C."/>
            <person name="Nolan M."/>
            <person name="Ohm R."/>
            <person name="Pangilinan J."/>
            <person name="Pereira M."/>
            <person name="Perotto S."/>
            <person name="Peter M."/>
            <person name="Riley R."/>
            <person name="Sitrit Y."/>
            <person name="Stielow B."/>
            <person name="Szollosi G."/>
            <person name="Zifcakova L."/>
            <person name="Stursova M."/>
            <person name="Spatafora J.W."/>
            <person name="Tedersoo L."/>
            <person name="Vaario L.-M."/>
            <person name="Yamada A."/>
            <person name="Yan M."/>
            <person name="Wang P."/>
            <person name="Xu J."/>
            <person name="Bruns T."/>
            <person name="Baldrian P."/>
            <person name="Vilgalys R."/>
            <person name="Henrissat B."/>
            <person name="Grigoriev I.V."/>
            <person name="Hibbett D."/>
            <person name="Nagy L.G."/>
            <person name="Martin F.M."/>
        </authorList>
    </citation>
    <scope>NUCLEOTIDE SEQUENCE</scope>
    <source>
        <strain evidence="6">UH-Tt-Lm1</strain>
    </source>
</reference>
<dbReference type="Pfam" id="PF11521">
    <property type="entry name" value="TFIIE-A_C"/>
    <property type="match status" value="1"/>
</dbReference>
<evidence type="ECO:0000313" key="6">
    <source>
        <dbReference type="EMBL" id="KAF9788659.1"/>
    </source>
</evidence>
<accession>A0A9P6L948</accession>
<comment type="caution">
    <text evidence="6">The sequence shown here is derived from an EMBL/GenBank/DDBJ whole genome shotgun (WGS) entry which is preliminary data.</text>
</comment>
<dbReference type="Pfam" id="PF02002">
    <property type="entry name" value="TFIIE_alpha"/>
    <property type="match status" value="1"/>
</dbReference>
<evidence type="ECO:0000256" key="1">
    <source>
        <dbReference type="ARBA" id="ARBA00008947"/>
    </source>
</evidence>
<gene>
    <name evidence="6" type="ORF">BJ322DRAFT_1050318</name>
</gene>
<dbReference type="InterPro" id="IPR039997">
    <property type="entry name" value="TFE"/>
</dbReference>
<feature type="domain" description="HTH TFE/IIEalpha-type" evidence="5">
    <location>
        <begin position="10"/>
        <end position="101"/>
    </location>
</feature>
<dbReference type="EMBL" id="WIUZ02000004">
    <property type="protein sequence ID" value="KAF9788659.1"/>
    <property type="molecule type" value="Genomic_DNA"/>
</dbReference>
<keyword evidence="3" id="KW-0804">Transcription</keyword>
<feature type="region of interest" description="Disordered" evidence="4">
    <location>
        <begin position="359"/>
        <end position="379"/>
    </location>
</feature>